<evidence type="ECO:0000256" key="4">
    <source>
        <dbReference type="RuleBase" id="RU000647"/>
    </source>
</evidence>
<feature type="compositionally biased region" description="Basic and acidic residues" evidence="5">
    <location>
        <begin position="302"/>
        <end position="311"/>
    </location>
</feature>
<dbReference type="Gene3D" id="2.160.20.70">
    <property type="match status" value="1"/>
</dbReference>
<evidence type="ECO:0000259" key="6">
    <source>
        <dbReference type="PROSITE" id="PS51329"/>
    </source>
</evidence>
<evidence type="ECO:0000256" key="5">
    <source>
        <dbReference type="SAM" id="MobiDB-lite"/>
    </source>
</evidence>
<dbReference type="InterPro" id="IPR017901">
    <property type="entry name" value="C-CAP_CF_C-like"/>
</dbReference>
<sequence>MANPAQGLHSLATIIKRLEAATSRIEDIVSTQGSLAPQGAVPGPKQSPGESSVPPPPPPPPPPPAPAALTQETPATVIAFDEQIIEGKIKPFVKVSNELGSASVTELAGLIEKEYTVLRSFLLAAATCQKPDQKALEALLGGLVTSIEAVSKAKELLRSDNSWLSHLNLIAEGAPAVGWVVTPKPGPYVEGIKESVDYYVNKVIKEFKEKGPKHAEWARSYGGILTELQKYAKEHYTTGLVWNAKGIPYDQFKSSSAGGAPGAPPPPPPPPPKAAAAPASGGGATAVFAEINKGADITKGLRKVDKSEMTHKNPSLRAGNTVPASTSTSPAGKKPIKPTKPSALAGKKPPKFALEGNKWLIEHQENESSLTVENGEISQSVNIFGCKNAVIIIKGKINAVTIYNSVKTAVLVDSVVSSISVTSSPSFTVQVQGTAPMIQIDSTDSGQVYLSKDSLNTEITTAKCSAINISIPDGDEEGVFQEQPVPEMLKSVVQNGKLVTTVVEHTG</sequence>
<feature type="domain" description="C-CAP/cofactor C-like" evidence="6">
    <location>
        <begin position="349"/>
        <end position="485"/>
    </location>
</feature>
<organism evidence="7 8">
    <name type="scientific">Candolleomyces aberdarensis</name>
    <dbReference type="NCBI Taxonomy" id="2316362"/>
    <lineage>
        <taxon>Eukaryota</taxon>
        <taxon>Fungi</taxon>
        <taxon>Dikarya</taxon>
        <taxon>Basidiomycota</taxon>
        <taxon>Agaricomycotina</taxon>
        <taxon>Agaricomycetes</taxon>
        <taxon>Agaricomycetidae</taxon>
        <taxon>Agaricales</taxon>
        <taxon>Agaricineae</taxon>
        <taxon>Psathyrellaceae</taxon>
        <taxon>Candolleomyces</taxon>
    </lineage>
</organism>
<dbReference type="SUPFAM" id="SSF101278">
    <property type="entry name" value="N-terminal domain of adenylylcyclase associated protein, CAP"/>
    <property type="match status" value="1"/>
</dbReference>
<dbReference type="InterPro" id="IPR036222">
    <property type="entry name" value="CAP_N_sf"/>
</dbReference>
<evidence type="ECO:0000256" key="2">
    <source>
        <dbReference type="ARBA" id="ARBA00054756"/>
    </source>
</evidence>
<dbReference type="STRING" id="2316362.A0A4Q2DLW0"/>
<dbReference type="Pfam" id="PF08603">
    <property type="entry name" value="CAP_C"/>
    <property type="match status" value="1"/>
</dbReference>
<protein>
    <recommendedName>
        <fullName evidence="3 4">Adenylyl cyclase-associated protein</fullName>
    </recommendedName>
</protein>
<feature type="compositionally biased region" description="Pro residues" evidence="5">
    <location>
        <begin position="53"/>
        <end position="66"/>
    </location>
</feature>
<evidence type="ECO:0000256" key="1">
    <source>
        <dbReference type="ARBA" id="ARBA00007659"/>
    </source>
</evidence>
<dbReference type="GO" id="GO:0019933">
    <property type="term" value="P:cAMP-mediated signaling"/>
    <property type="evidence" value="ECO:0007669"/>
    <property type="project" value="TreeGrafter"/>
</dbReference>
<dbReference type="Proteomes" id="UP000290288">
    <property type="component" value="Unassembled WGS sequence"/>
</dbReference>
<dbReference type="EMBL" id="SDEE01000125">
    <property type="protein sequence ID" value="RXW20983.1"/>
    <property type="molecule type" value="Genomic_DNA"/>
</dbReference>
<dbReference type="PANTHER" id="PTHR10652:SF0">
    <property type="entry name" value="ADENYLYL CYCLASE-ASSOCIATED PROTEIN"/>
    <property type="match status" value="1"/>
</dbReference>
<proteinExistence type="inferred from homology"/>
<dbReference type="Gene3D" id="1.25.40.330">
    <property type="entry name" value="Adenylate cyclase-associated CAP, N-terminal domain"/>
    <property type="match status" value="1"/>
</dbReference>
<dbReference type="InterPro" id="IPR036223">
    <property type="entry name" value="CAP_C_sf"/>
</dbReference>
<dbReference type="PANTHER" id="PTHR10652">
    <property type="entry name" value="ADENYLYL CYCLASE-ASSOCIATED PROTEIN"/>
    <property type="match status" value="1"/>
</dbReference>
<dbReference type="InterPro" id="IPR001837">
    <property type="entry name" value="Adenylate_cyclase-assoc_CAP"/>
</dbReference>
<evidence type="ECO:0000313" key="7">
    <source>
        <dbReference type="EMBL" id="RXW20983.1"/>
    </source>
</evidence>
<comment type="caution">
    <text evidence="7">The sequence shown here is derived from an EMBL/GenBank/DDBJ whole genome shotgun (WGS) entry which is preliminary data.</text>
</comment>
<dbReference type="InterPro" id="IPR016098">
    <property type="entry name" value="CAP/MinC_C"/>
</dbReference>
<comment type="function">
    <text evidence="2">The N-terminal domain binds to adenylyl cyclase, thereby enabling adenylyl cyclase to be activated by upstream regulatory signals, such as Ras. The C-terminal domain is required for normal cellular morphology and growth control.</text>
</comment>
<dbReference type="SUPFAM" id="SSF101447">
    <property type="entry name" value="Formin homology 2 domain (FH2 domain)"/>
    <property type="match status" value="1"/>
</dbReference>
<dbReference type="GO" id="GO:0005737">
    <property type="term" value="C:cytoplasm"/>
    <property type="evidence" value="ECO:0007669"/>
    <property type="project" value="TreeGrafter"/>
</dbReference>
<dbReference type="GO" id="GO:0008179">
    <property type="term" value="F:adenylate cyclase binding"/>
    <property type="evidence" value="ECO:0007669"/>
    <property type="project" value="TreeGrafter"/>
</dbReference>
<dbReference type="SMART" id="SM00673">
    <property type="entry name" value="CARP"/>
    <property type="match status" value="2"/>
</dbReference>
<comment type="similarity">
    <text evidence="1 4">Belongs to the CAP family.</text>
</comment>
<keyword evidence="8" id="KW-1185">Reference proteome</keyword>
<feature type="region of interest" description="Disordered" evidence="5">
    <location>
        <begin position="253"/>
        <end position="281"/>
    </location>
</feature>
<dbReference type="Pfam" id="PF21938">
    <property type="entry name" value="CAP_N"/>
    <property type="match status" value="1"/>
</dbReference>
<gene>
    <name evidence="7" type="ORF">EST38_g4871</name>
</gene>
<dbReference type="GO" id="GO:0003779">
    <property type="term" value="F:actin binding"/>
    <property type="evidence" value="ECO:0007669"/>
    <property type="project" value="InterPro"/>
</dbReference>
<name>A0A4Q2DLW0_9AGAR</name>
<dbReference type="AlphaFoldDB" id="A0A4Q2DLW0"/>
<dbReference type="FunFam" id="1.25.40.330:FF:000001">
    <property type="entry name" value="Adenylyl cyclase-associated protein"/>
    <property type="match status" value="1"/>
</dbReference>
<feature type="region of interest" description="Disordered" evidence="5">
    <location>
        <begin position="299"/>
        <end position="350"/>
    </location>
</feature>
<dbReference type="InterPro" id="IPR013992">
    <property type="entry name" value="Adenylate_cyclase-assoc_CAP_N"/>
</dbReference>
<dbReference type="InterPro" id="IPR006599">
    <property type="entry name" value="CARP_motif"/>
</dbReference>
<dbReference type="GO" id="GO:0007015">
    <property type="term" value="P:actin filament organization"/>
    <property type="evidence" value="ECO:0007669"/>
    <property type="project" value="TreeGrafter"/>
</dbReference>
<dbReference type="PROSITE" id="PS51329">
    <property type="entry name" value="C_CAP_COFACTOR_C"/>
    <property type="match status" value="1"/>
</dbReference>
<accession>A0A4Q2DLW0</accession>
<dbReference type="SUPFAM" id="SSF69340">
    <property type="entry name" value="C-terminal domain of adenylylcyclase associated protein"/>
    <property type="match status" value="1"/>
</dbReference>
<reference evidence="7 8" key="1">
    <citation type="submission" date="2019-01" db="EMBL/GenBank/DDBJ databases">
        <title>Draft genome sequence of Psathyrella aberdarensis IHI B618.</title>
        <authorList>
            <person name="Buettner E."/>
            <person name="Kellner H."/>
        </authorList>
    </citation>
    <scope>NUCLEOTIDE SEQUENCE [LARGE SCALE GENOMIC DNA]</scope>
    <source>
        <strain evidence="7 8">IHI B618</strain>
    </source>
</reference>
<dbReference type="Pfam" id="PF01213">
    <property type="entry name" value="CAP_N-CM"/>
    <property type="match status" value="1"/>
</dbReference>
<dbReference type="InterPro" id="IPR013912">
    <property type="entry name" value="Adenylate_cyclase-assoc_CAP_C"/>
</dbReference>
<dbReference type="InterPro" id="IPR053950">
    <property type="entry name" value="CAP_N"/>
</dbReference>
<evidence type="ECO:0000313" key="8">
    <source>
        <dbReference type="Proteomes" id="UP000290288"/>
    </source>
</evidence>
<feature type="region of interest" description="Disordered" evidence="5">
    <location>
        <begin position="29"/>
        <end position="69"/>
    </location>
</feature>
<dbReference type="OrthoDB" id="77251at2759"/>
<evidence type="ECO:0000256" key="3">
    <source>
        <dbReference type="ARBA" id="ARBA00072052"/>
    </source>
</evidence>
<feature type="compositionally biased region" description="Pro residues" evidence="5">
    <location>
        <begin position="262"/>
        <end position="273"/>
    </location>
</feature>